<sequence>MSSATNNQRGRMEEEFQRRMHDAEASPSADLWSRIDHQLTVQENGQYKRGMLFYRQLAAACVTLLIVAGGLAVYYLQGAAPAPLAHVQPGQSAAAAVASAGMAAATAEERPVTDEAIAAAMQEAVQQPVVVRRPAQAAKPKLAKKSASGSAQTGATPATIAGAEEAFVADAASAVATEPGAWHAVPGATYTASFGSNGGKQASQRVLSMFPSAREALTGMPVKAGFSAAPPAFAATKQAGEAAADFRSLNEAVMHRVKEVQAEQEQMLQRYKAEQALAVAGKTEKEERSGSAGKWSLGMAYTPSYFEQNIGMPTQMMGPSSFKTLMPPSAIQESTAMVEEAREEYEQEVEPGFSFGVEVKAGFKLGKKWKLLSGLGFTQNTARSKSSYVIQQFWNKPNSEERVSPGPTTIFLPSLSSNFASDSLNVTKAEEFNVQYRYRHLTVPVGVQYEGQLSKDWFWFAGGGVAANILLQTSILASASDVNDIDYGVSDDNSPFRKLQWSGNVTAGLGKRLSNNLSVTIGPEFRGYFDTLLSSPEKAHAPQGKPYTMGLNMAVNYDLGPGRR</sequence>
<evidence type="ECO:0000259" key="3">
    <source>
        <dbReference type="Pfam" id="PF13568"/>
    </source>
</evidence>
<dbReference type="RefSeq" id="WP_025609005.1">
    <property type="nucleotide sequence ID" value="NZ_CP021235.1"/>
</dbReference>
<dbReference type="KEGG" id="pact:CA264_19090"/>
<keyword evidence="2" id="KW-0812">Transmembrane</keyword>
<evidence type="ECO:0000313" key="4">
    <source>
        <dbReference type="EMBL" id="ARS37354.1"/>
    </source>
</evidence>
<dbReference type="EMBL" id="CP021235">
    <property type="protein sequence ID" value="ARS37354.1"/>
    <property type="molecule type" value="Genomic_DNA"/>
</dbReference>
<organism evidence="4 5">
    <name type="scientific">Pontibacter actiniarum</name>
    <dbReference type="NCBI Taxonomy" id="323450"/>
    <lineage>
        <taxon>Bacteria</taxon>
        <taxon>Pseudomonadati</taxon>
        <taxon>Bacteroidota</taxon>
        <taxon>Cytophagia</taxon>
        <taxon>Cytophagales</taxon>
        <taxon>Hymenobacteraceae</taxon>
        <taxon>Pontibacter</taxon>
    </lineage>
</organism>
<dbReference type="Proteomes" id="UP000266292">
    <property type="component" value="Chromosome"/>
</dbReference>
<accession>A0A1X9YX75</accession>
<dbReference type="AlphaFoldDB" id="A0A1X9YX75"/>
<dbReference type="InterPro" id="IPR025665">
    <property type="entry name" value="Beta-barrel_OMP_2"/>
</dbReference>
<dbReference type="STRING" id="709015.GCA_000472485_03855"/>
<dbReference type="Pfam" id="PF13568">
    <property type="entry name" value="OMP_b-brl_2"/>
    <property type="match status" value="1"/>
</dbReference>
<feature type="compositionally biased region" description="Basic and acidic residues" evidence="1">
    <location>
        <begin position="10"/>
        <end position="24"/>
    </location>
</feature>
<keyword evidence="2" id="KW-1133">Transmembrane helix</keyword>
<keyword evidence="2" id="KW-0472">Membrane</keyword>
<feature type="transmembrane region" description="Helical" evidence="2">
    <location>
        <begin position="57"/>
        <end position="76"/>
    </location>
</feature>
<reference evidence="5" key="1">
    <citation type="submission" date="2017-05" db="EMBL/GenBank/DDBJ databases">
        <authorList>
            <person name="Ray J."/>
            <person name="Price M."/>
            <person name="Deutschbauer A."/>
        </authorList>
    </citation>
    <scope>NUCLEOTIDE SEQUENCE [LARGE SCALE GENOMIC DNA]</scope>
    <source>
        <strain evidence="5">DSM 19842</strain>
    </source>
</reference>
<evidence type="ECO:0000256" key="2">
    <source>
        <dbReference type="SAM" id="Phobius"/>
    </source>
</evidence>
<evidence type="ECO:0000256" key="1">
    <source>
        <dbReference type="SAM" id="MobiDB-lite"/>
    </source>
</evidence>
<keyword evidence="5" id="KW-1185">Reference proteome</keyword>
<name>A0A1X9YX75_9BACT</name>
<evidence type="ECO:0000313" key="5">
    <source>
        <dbReference type="Proteomes" id="UP000266292"/>
    </source>
</evidence>
<dbReference type="OrthoDB" id="891954at2"/>
<protein>
    <recommendedName>
        <fullName evidence="3">Outer membrane protein beta-barrel domain-containing protein</fullName>
    </recommendedName>
</protein>
<feature type="region of interest" description="Disordered" evidence="1">
    <location>
        <begin position="1"/>
        <end position="29"/>
    </location>
</feature>
<gene>
    <name evidence="4" type="ORF">CA264_19090</name>
</gene>
<proteinExistence type="predicted"/>
<feature type="domain" description="Outer membrane protein beta-barrel" evidence="3">
    <location>
        <begin position="340"/>
        <end position="529"/>
    </location>
</feature>